<dbReference type="PANTHER" id="PTHR21327:SF46">
    <property type="entry name" value="3,4-DIHYDROXY-2-BUTANONE 4-PHOSPHATE SYNTHASE"/>
    <property type="match status" value="1"/>
</dbReference>
<keyword evidence="4 6" id="KW-0464">Manganese</keyword>
<dbReference type="InterPro" id="IPR017945">
    <property type="entry name" value="DHBP_synth_RibB-like_a/b_dom"/>
</dbReference>
<dbReference type="Proteomes" id="UP000282323">
    <property type="component" value="Unassembled WGS sequence"/>
</dbReference>
<dbReference type="PANTHER" id="PTHR21327">
    <property type="entry name" value="GTP CYCLOHYDROLASE II-RELATED"/>
    <property type="match status" value="1"/>
</dbReference>
<dbReference type="Pfam" id="PF00926">
    <property type="entry name" value="DHBP_synthase"/>
    <property type="match status" value="1"/>
</dbReference>
<protein>
    <recommendedName>
        <fullName evidence="6">3,4-dihydroxy-2-butanone 4-phosphate synthase</fullName>
        <shortName evidence="6">DHBP synthase</shortName>
        <ecNumber evidence="6">4.1.99.12</ecNumber>
    </recommendedName>
</protein>
<keyword evidence="8" id="KW-1185">Reference proteome</keyword>
<dbReference type="RefSeq" id="WP_124195117.1">
    <property type="nucleotide sequence ID" value="NZ_REGA01000005.1"/>
</dbReference>
<evidence type="ECO:0000256" key="2">
    <source>
        <dbReference type="ARBA" id="ARBA00022723"/>
    </source>
</evidence>
<dbReference type="InterPro" id="IPR000422">
    <property type="entry name" value="DHBP_synthase_RibB"/>
</dbReference>
<comment type="caution">
    <text evidence="7">The sequence shown here is derived from an EMBL/GenBank/DDBJ whole genome shotgun (WGS) entry which is preliminary data.</text>
</comment>
<dbReference type="UniPathway" id="UPA00275">
    <property type="reaction ID" value="UER00399"/>
</dbReference>
<keyword evidence="5 6" id="KW-0456">Lyase</keyword>
<comment type="subunit">
    <text evidence="6">Homodimer.</text>
</comment>
<dbReference type="SUPFAM" id="SSF55821">
    <property type="entry name" value="YrdC/RibB"/>
    <property type="match status" value="1"/>
</dbReference>
<name>A0A3N6MLX4_NATCH</name>
<evidence type="ECO:0000313" key="8">
    <source>
        <dbReference type="Proteomes" id="UP000282323"/>
    </source>
</evidence>
<evidence type="ECO:0000256" key="4">
    <source>
        <dbReference type="ARBA" id="ARBA00023211"/>
    </source>
</evidence>
<comment type="cofactor">
    <cofactor evidence="6">
        <name>Mg(2+)</name>
        <dbReference type="ChEBI" id="CHEBI:18420"/>
    </cofactor>
    <cofactor evidence="6">
        <name>Mn(2+)</name>
        <dbReference type="ChEBI" id="CHEBI:29035"/>
    </cofactor>
    <text evidence="6">Binds 2 divalent metal cations per subunit. Magnesium or manganese.</text>
</comment>
<evidence type="ECO:0000256" key="1">
    <source>
        <dbReference type="ARBA" id="ARBA00022619"/>
    </source>
</evidence>
<sequence>MSSEIESAYRRRTVKRALEAFRSGKPVLIHDFDDREGETDLVYPAAAVTSQHVSRLRNDAGGLICVALAYEIAEAFELPFLSEEISHPVSETGHLGYDDRSSFSLPVNHRDTRTGITDHDRALTISELGRAATDPDSIDFASTFRSPGHVHLLKAADGLLSRRQGHTELGIALANAAGREPAVVVCEMVDDETGAARSRESAIQYANEHGFPFVDGTTLINDLP</sequence>
<comment type="pathway">
    <text evidence="6">Cofactor biosynthesis; riboflavin biosynthesis; 2-hydroxy-3-oxobutyl phosphate from D-ribulose 5-phosphate: step 1/1.</text>
</comment>
<comment type="similarity">
    <text evidence="6">Belongs to the DHBP synthase family.</text>
</comment>
<gene>
    <name evidence="7" type="primary">ribB</name>
    <name evidence="7" type="ORF">EA473_08040</name>
</gene>
<proteinExistence type="inferred from homology"/>
<dbReference type="GO" id="GO:0008686">
    <property type="term" value="F:3,4-dihydroxy-2-butanone-4-phosphate synthase activity"/>
    <property type="evidence" value="ECO:0007669"/>
    <property type="project" value="UniProtKB-EC"/>
</dbReference>
<dbReference type="NCBIfam" id="TIGR00506">
    <property type="entry name" value="ribB"/>
    <property type="match status" value="1"/>
</dbReference>
<keyword evidence="2 6" id="KW-0479">Metal-binding</keyword>
<dbReference type="GO" id="GO:0009231">
    <property type="term" value="P:riboflavin biosynthetic process"/>
    <property type="evidence" value="ECO:0007669"/>
    <property type="project" value="UniProtKB-UniPathway"/>
</dbReference>
<dbReference type="EC" id="4.1.99.12" evidence="6"/>
<dbReference type="AlphaFoldDB" id="A0A3N6MLX4"/>
<dbReference type="EMBL" id="REGA01000005">
    <property type="protein sequence ID" value="RQG95406.1"/>
    <property type="molecule type" value="Genomic_DNA"/>
</dbReference>
<evidence type="ECO:0000313" key="7">
    <source>
        <dbReference type="EMBL" id="RQG95406.1"/>
    </source>
</evidence>
<dbReference type="OrthoDB" id="25735at2157"/>
<accession>A0A3N6MLX4</accession>
<dbReference type="GO" id="GO:0046872">
    <property type="term" value="F:metal ion binding"/>
    <property type="evidence" value="ECO:0007669"/>
    <property type="project" value="UniProtKB-KW"/>
</dbReference>
<keyword evidence="1 6" id="KW-0686">Riboflavin biosynthesis</keyword>
<evidence type="ECO:0000256" key="6">
    <source>
        <dbReference type="RuleBase" id="RU003843"/>
    </source>
</evidence>
<dbReference type="Gene3D" id="3.90.870.10">
    <property type="entry name" value="DHBP synthase"/>
    <property type="match status" value="1"/>
</dbReference>
<comment type="function">
    <text evidence="6">Catalyzes the conversion of D-ribulose 5-phosphate to formate and 3,4-dihydroxy-2-butanone 4-phosphate.</text>
</comment>
<comment type="catalytic activity">
    <reaction evidence="6">
        <text>D-ribulose 5-phosphate = (2S)-2-hydroxy-3-oxobutyl phosphate + formate + H(+)</text>
        <dbReference type="Rhea" id="RHEA:18457"/>
        <dbReference type="ChEBI" id="CHEBI:15378"/>
        <dbReference type="ChEBI" id="CHEBI:15740"/>
        <dbReference type="ChEBI" id="CHEBI:58121"/>
        <dbReference type="ChEBI" id="CHEBI:58830"/>
        <dbReference type="EC" id="4.1.99.12"/>
    </reaction>
</comment>
<dbReference type="GO" id="GO:0005829">
    <property type="term" value="C:cytosol"/>
    <property type="evidence" value="ECO:0007669"/>
    <property type="project" value="TreeGrafter"/>
</dbReference>
<reference evidence="7 8" key="1">
    <citation type="submission" date="2018-10" db="EMBL/GenBank/DDBJ databases">
        <title>Natrarchaeobius chitinivorans gen. nov., sp. nov., and Natrarchaeobius haloalkaliphilus sp. nov., alkaliphilic, chitin-utilizing haloarchaea from hypersaline alkaline lakes.</title>
        <authorList>
            <person name="Sorokin D.Y."/>
            <person name="Elcheninov A.G."/>
            <person name="Kostrikina N.A."/>
            <person name="Bale N.J."/>
            <person name="Sinninghe Damste J.S."/>
            <person name="Khijniak T.V."/>
            <person name="Kublanov I.V."/>
            <person name="Toshchakov S.V."/>
        </authorList>
    </citation>
    <scope>NUCLEOTIDE SEQUENCE [LARGE SCALE GENOMIC DNA]</scope>
    <source>
        <strain evidence="7 8">AArcht4T</strain>
    </source>
</reference>
<evidence type="ECO:0000256" key="5">
    <source>
        <dbReference type="ARBA" id="ARBA00023239"/>
    </source>
</evidence>
<organism evidence="7 8">
    <name type="scientific">Natrarchaeobius chitinivorans</name>
    <dbReference type="NCBI Taxonomy" id="1679083"/>
    <lineage>
        <taxon>Archaea</taxon>
        <taxon>Methanobacteriati</taxon>
        <taxon>Methanobacteriota</taxon>
        <taxon>Stenosarchaea group</taxon>
        <taxon>Halobacteria</taxon>
        <taxon>Halobacteriales</taxon>
        <taxon>Natrialbaceae</taxon>
        <taxon>Natrarchaeobius</taxon>
    </lineage>
</organism>
<evidence type="ECO:0000256" key="3">
    <source>
        <dbReference type="ARBA" id="ARBA00022842"/>
    </source>
</evidence>
<keyword evidence="3 6" id="KW-0460">Magnesium</keyword>